<dbReference type="EMBL" id="JBIHMM010000001">
    <property type="protein sequence ID" value="MFH0252909.1"/>
    <property type="molecule type" value="Genomic_DNA"/>
</dbReference>
<dbReference type="InterPro" id="IPR050204">
    <property type="entry name" value="AraC_XylS_family_regulators"/>
</dbReference>
<dbReference type="RefSeq" id="WP_377168718.1">
    <property type="nucleotide sequence ID" value="NZ_JBHTJC010000001.1"/>
</dbReference>
<dbReference type="PANTHER" id="PTHR46796">
    <property type="entry name" value="HTH-TYPE TRANSCRIPTIONAL ACTIVATOR RHAS-RELATED"/>
    <property type="match status" value="1"/>
</dbReference>
<name>A0ABW7I418_9RHOB</name>
<gene>
    <name evidence="6" type="ORF">ACGRVM_03330</name>
</gene>
<feature type="domain" description="HTH araC/xylS-type" evidence="5">
    <location>
        <begin position="160"/>
        <end position="258"/>
    </location>
</feature>
<comment type="caution">
    <text evidence="6">The sequence shown here is derived from an EMBL/GenBank/DDBJ whole genome shotgun (WGS) entry which is preliminary data.</text>
</comment>
<keyword evidence="7" id="KW-1185">Reference proteome</keyword>
<protein>
    <submittedName>
        <fullName evidence="6">Helix-turn-helix domain-containing protein</fullName>
    </submittedName>
</protein>
<evidence type="ECO:0000256" key="2">
    <source>
        <dbReference type="ARBA" id="ARBA00023125"/>
    </source>
</evidence>
<feature type="region of interest" description="Disordered" evidence="4">
    <location>
        <begin position="255"/>
        <end position="275"/>
    </location>
</feature>
<evidence type="ECO:0000256" key="3">
    <source>
        <dbReference type="ARBA" id="ARBA00023163"/>
    </source>
</evidence>
<evidence type="ECO:0000256" key="1">
    <source>
        <dbReference type="ARBA" id="ARBA00023015"/>
    </source>
</evidence>
<dbReference type="SMART" id="SM00342">
    <property type="entry name" value="HTH_ARAC"/>
    <property type="match status" value="1"/>
</dbReference>
<keyword evidence="3" id="KW-0804">Transcription</keyword>
<dbReference type="Pfam" id="PF12833">
    <property type="entry name" value="HTH_18"/>
    <property type="match status" value="1"/>
</dbReference>
<dbReference type="Gene3D" id="1.10.10.60">
    <property type="entry name" value="Homeodomain-like"/>
    <property type="match status" value="1"/>
</dbReference>
<evidence type="ECO:0000256" key="4">
    <source>
        <dbReference type="SAM" id="MobiDB-lite"/>
    </source>
</evidence>
<keyword evidence="2" id="KW-0238">DNA-binding</keyword>
<accession>A0ABW7I418</accession>
<dbReference type="SUPFAM" id="SSF51215">
    <property type="entry name" value="Regulatory protein AraC"/>
    <property type="match status" value="1"/>
</dbReference>
<organism evidence="6 7">
    <name type="scientific">Roseovarius aquimarinus</name>
    <dbReference type="NCBI Taxonomy" id="1229156"/>
    <lineage>
        <taxon>Bacteria</taxon>
        <taxon>Pseudomonadati</taxon>
        <taxon>Pseudomonadota</taxon>
        <taxon>Alphaproteobacteria</taxon>
        <taxon>Rhodobacterales</taxon>
        <taxon>Roseobacteraceae</taxon>
        <taxon>Roseovarius</taxon>
    </lineage>
</organism>
<evidence type="ECO:0000259" key="5">
    <source>
        <dbReference type="PROSITE" id="PS01124"/>
    </source>
</evidence>
<dbReference type="PROSITE" id="PS01124">
    <property type="entry name" value="HTH_ARAC_FAMILY_2"/>
    <property type="match status" value="1"/>
</dbReference>
<dbReference type="InterPro" id="IPR018060">
    <property type="entry name" value="HTH_AraC"/>
</dbReference>
<proteinExistence type="predicted"/>
<reference evidence="6 7" key="1">
    <citation type="submission" date="2024-10" db="EMBL/GenBank/DDBJ databases">
        <authorList>
            <person name="Yang X.-N."/>
        </authorList>
    </citation>
    <scope>NUCLEOTIDE SEQUENCE [LARGE SCALE GENOMIC DNA]</scope>
    <source>
        <strain evidence="6 7">CAU 1059</strain>
    </source>
</reference>
<dbReference type="SUPFAM" id="SSF46689">
    <property type="entry name" value="Homeodomain-like"/>
    <property type="match status" value="1"/>
</dbReference>
<evidence type="ECO:0000313" key="6">
    <source>
        <dbReference type="EMBL" id="MFH0252909.1"/>
    </source>
</evidence>
<dbReference type="InterPro" id="IPR037923">
    <property type="entry name" value="HTH-like"/>
</dbReference>
<evidence type="ECO:0000313" key="7">
    <source>
        <dbReference type="Proteomes" id="UP001607157"/>
    </source>
</evidence>
<sequence>MTDAPQILTFAQWSRGAPWRLGLPHSQPRHALIWVTRGQTRANLGGLRRGIGAHNALAIPAGTLFSLEVNPACYGQVCLIAPGGPALMPDTPELLRIRDGQSQGELTALLDAMTRESSAGRPFAGEARHALAIMVTVWLRRALIEQEAPPRPTAAQRLTTAYAALVEQDFATGQPMAAYARDLGVTPTHLTRSCKAACGLTAADLLVQRVLHRAREMLEDGDDAVRHVAAQLGFGSAAYFSRFIAHHTKLSPSELRRRARKAVSGADQLPRITRT</sequence>
<dbReference type="Proteomes" id="UP001607157">
    <property type="component" value="Unassembled WGS sequence"/>
</dbReference>
<dbReference type="InterPro" id="IPR009057">
    <property type="entry name" value="Homeodomain-like_sf"/>
</dbReference>
<keyword evidence="1" id="KW-0805">Transcription regulation</keyword>
<dbReference type="PANTHER" id="PTHR46796:SF6">
    <property type="entry name" value="ARAC SUBFAMILY"/>
    <property type="match status" value="1"/>
</dbReference>